<sequence>MRKIGASGDAPYEELQKGKFNKALSLHSAGFERQNSHKGSKVSDLLATANWGNVAMRLRVSASVIALLTILLPATVTAEQETVRWNDWQLTFDSQTGDWLSLRWRGQIIAREPQSGNLASVDISVGEREGQRRWLIEGRLSTSRLTYWHFDPKTATLTLTREVSVDKGRWQFQELIQFGAFDNPNRITRNLRLTWTGNFEMRPSGR</sequence>
<name>A0A2H5X937_9BACT</name>
<accession>A0A2H5X937</accession>
<dbReference type="AlphaFoldDB" id="A0A2H5X937"/>
<dbReference type="Proteomes" id="UP000236173">
    <property type="component" value="Unassembled WGS sequence"/>
</dbReference>
<dbReference type="EMBL" id="BEHT01000002">
    <property type="protein sequence ID" value="GBC97708.1"/>
    <property type="molecule type" value="Genomic_DNA"/>
</dbReference>
<evidence type="ECO:0000313" key="1">
    <source>
        <dbReference type="EMBL" id="GBC97708.1"/>
    </source>
</evidence>
<organism evidence="1 2">
    <name type="scientific">Candidatus Fervidibacter japonicus</name>
    <dbReference type="NCBI Taxonomy" id="2035412"/>
    <lineage>
        <taxon>Bacteria</taxon>
        <taxon>Candidatus Fervidibacterota</taxon>
        <taxon>Candidatus Fervidibacter</taxon>
    </lineage>
</organism>
<evidence type="ECO:0000313" key="2">
    <source>
        <dbReference type="Proteomes" id="UP000236173"/>
    </source>
</evidence>
<reference evidence="2" key="1">
    <citation type="submission" date="2017-09" db="EMBL/GenBank/DDBJ databases">
        <title>Metaegenomics of thermophilic ammonia-oxidizing enrichment culture.</title>
        <authorList>
            <person name="Kato S."/>
            <person name="Suzuki K."/>
        </authorList>
    </citation>
    <scope>NUCLEOTIDE SEQUENCE [LARGE SCALE GENOMIC DNA]</scope>
</reference>
<proteinExistence type="predicted"/>
<comment type="caution">
    <text evidence="1">The sequence shown here is derived from an EMBL/GenBank/DDBJ whole genome shotgun (WGS) entry which is preliminary data.</text>
</comment>
<gene>
    <name evidence="1" type="ORF">HRbin17_00197</name>
</gene>
<protein>
    <submittedName>
        <fullName evidence="1">Uncharacterized protein</fullName>
    </submittedName>
</protein>